<dbReference type="STRING" id="1586287.BBK82_45920"/>
<evidence type="ECO:0000256" key="1">
    <source>
        <dbReference type="ARBA" id="ARBA00010641"/>
    </source>
</evidence>
<keyword evidence="9" id="KW-1185">Reference proteome</keyword>
<dbReference type="AlphaFoldDB" id="A0A1B2HWS3"/>
<dbReference type="Gene3D" id="1.10.10.10">
    <property type="entry name" value="Winged helix-like DNA-binding domain superfamily/Winged helix DNA-binding domain"/>
    <property type="match status" value="1"/>
</dbReference>
<dbReference type="GO" id="GO:0006352">
    <property type="term" value="P:DNA-templated transcription initiation"/>
    <property type="evidence" value="ECO:0007669"/>
    <property type="project" value="InterPro"/>
</dbReference>
<dbReference type="PANTHER" id="PTHR30173:SF43">
    <property type="entry name" value="ECF RNA POLYMERASE SIGMA FACTOR SIGI-RELATED"/>
    <property type="match status" value="1"/>
</dbReference>
<proteinExistence type="inferred from homology"/>
<dbReference type="InterPro" id="IPR052704">
    <property type="entry name" value="ECF_Sigma-70_Domain"/>
</dbReference>
<feature type="domain" description="RNA polymerase sigma factor 70 region 4 type 2" evidence="7">
    <location>
        <begin position="109"/>
        <end position="157"/>
    </location>
</feature>
<dbReference type="Proteomes" id="UP000093053">
    <property type="component" value="Chromosome"/>
</dbReference>
<dbReference type="NCBIfam" id="TIGR02937">
    <property type="entry name" value="sigma70-ECF"/>
    <property type="match status" value="1"/>
</dbReference>
<dbReference type="Gene3D" id="3.10.450.50">
    <property type="match status" value="1"/>
</dbReference>
<gene>
    <name evidence="8" type="ORF">BBK82_45920</name>
</gene>
<name>A0A1B2HWS3_9PSEU</name>
<dbReference type="Gene3D" id="1.10.1740.10">
    <property type="match status" value="1"/>
</dbReference>
<evidence type="ECO:0000259" key="6">
    <source>
        <dbReference type="Pfam" id="PF04542"/>
    </source>
</evidence>
<comment type="similarity">
    <text evidence="1">Belongs to the sigma-70 factor family. ECF subfamily.</text>
</comment>
<accession>A0A1B2HWS3</accession>
<evidence type="ECO:0000259" key="7">
    <source>
        <dbReference type="Pfam" id="PF08281"/>
    </source>
</evidence>
<dbReference type="SUPFAM" id="SSF88659">
    <property type="entry name" value="Sigma3 and sigma4 domains of RNA polymerase sigma factors"/>
    <property type="match status" value="1"/>
</dbReference>
<dbReference type="InterPro" id="IPR036388">
    <property type="entry name" value="WH-like_DNA-bd_sf"/>
</dbReference>
<dbReference type="KEGG" id="led:BBK82_45920"/>
<dbReference type="Pfam" id="PF04542">
    <property type="entry name" value="Sigma70_r2"/>
    <property type="match status" value="1"/>
</dbReference>
<dbReference type="EMBL" id="CP016793">
    <property type="protein sequence ID" value="ANZ42189.1"/>
    <property type="molecule type" value="Genomic_DNA"/>
</dbReference>
<dbReference type="InterPro" id="IPR007627">
    <property type="entry name" value="RNA_pol_sigma70_r2"/>
</dbReference>
<dbReference type="GO" id="GO:0016987">
    <property type="term" value="F:sigma factor activity"/>
    <property type="evidence" value="ECO:0007669"/>
    <property type="project" value="UniProtKB-KW"/>
</dbReference>
<dbReference type="InterPro" id="IPR013249">
    <property type="entry name" value="RNA_pol_sigma70_r4_t2"/>
</dbReference>
<dbReference type="InterPro" id="IPR014284">
    <property type="entry name" value="RNA_pol_sigma-70_dom"/>
</dbReference>
<comment type="subunit">
    <text evidence="2">Interacts transiently with the RNA polymerase catalytic core formed by RpoA, RpoB, RpoC and RpoZ (2 alpha, 1 beta, 1 beta' and 1 omega subunit) to form the RNA polymerase holoenzyme that can initiate transcription.</text>
</comment>
<dbReference type="InterPro" id="IPR013325">
    <property type="entry name" value="RNA_pol_sigma_r2"/>
</dbReference>
<dbReference type="GO" id="GO:0003677">
    <property type="term" value="F:DNA binding"/>
    <property type="evidence" value="ECO:0007669"/>
    <property type="project" value="InterPro"/>
</dbReference>
<keyword evidence="4" id="KW-0731">Sigma factor</keyword>
<evidence type="ECO:0000313" key="8">
    <source>
        <dbReference type="EMBL" id="ANZ42189.1"/>
    </source>
</evidence>
<dbReference type="InterPro" id="IPR013324">
    <property type="entry name" value="RNA_pol_sigma_r3/r4-like"/>
</dbReference>
<protein>
    <submittedName>
        <fullName evidence="8">RNA polymerase subunit sigma-70</fullName>
    </submittedName>
</protein>
<keyword evidence="3" id="KW-0805">Transcription regulation</keyword>
<keyword evidence="5" id="KW-0804">Transcription</keyword>
<reference evidence="8 9" key="1">
    <citation type="submission" date="2016-07" db="EMBL/GenBank/DDBJ databases">
        <title>Complete genome sequence of the Lentzea guizhouensis DHS C013.</title>
        <authorList>
            <person name="Cao C."/>
        </authorList>
    </citation>
    <scope>NUCLEOTIDE SEQUENCE [LARGE SCALE GENOMIC DNA]</scope>
    <source>
        <strain evidence="8 9">DHS C013</strain>
    </source>
</reference>
<dbReference type="InterPro" id="IPR032710">
    <property type="entry name" value="NTF2-like_dom_sf"/>
</dbReference>
<organism evidence="8 9">
    <name type="scientific">Lentzea guizhouensis</name>
    <dbReference type="NCBI Taxonomy" id="1586287"/>
    <lineage>
        <taxon>Bacteria</taxon>
        <taxon>Bacillati</taxon>
        <taxon>Actinomycetota</taxon>
        <taxon>Actinomycetes</taxon>
        <taxon>Pseudonocardiales</taxon>
        <taxon>Pseudonocardiaceae</taxon>
        <taxon>Lentzea</taxon>
    </lineage>
</organism>
<sequence>MCARPQGEALIAEFEQERSRLRAVAHRMLGSFAEADDALQEAWLRVQRADTSEVENPQGWLTTVVARVCLNMLRDRREHAHEMPDPVVDAAQEPEQLAVAKDQVGLAMLVVLDTLKPDERLAFVLHDMFAVPFDDIAPLIDKTPAATRQLASRARKRVQDRPQPNVDVPKQREVVNAFLKAAREGDLEGLISVLHPDVTLRAGSLEVVGARQVAGRASTFRRFAGTAEIREVLVGGEAGFVSWVDGELFSLMAFTVQDDRIVAIHVVQDRAQLAGLVSD</sequence>
<evidence type="ECO:0000256" key="3">
    <source>
        <dbReference type="ARBA" id="ARBA00023015"/>
    </source>
</evidence>
<evidence type="ECO:0000256" key="4">
    <source>
        <dbReference type="ARBA" id="ARBA00023082"/>
    </source>
</evidence>
<dbReference type="Pfam" id="PF08281">
    <property type="entry name" value="Sigma70_r4_2"/>
    <property type="match status" value="1"/>
</dbReference>
<evidence type="ECO:0000313" key="9">
    <source>
        <dbReference type="Proteomes" id="UP000093053"/>
    </source>
</evidence>
<evidence type="ECO:0000256" key="2">
    <source>
        <dbReference type="ARBA" id="ARBA00011344"/>
    </source>
</evidence>
<dbReference type="SUPFAM" id="SSF54427">
    <property type="entry name" value="NTF2-like"/>
    <property type="match status" value="1"/>
</dbReference>
<dbReference type="SUPFAM" id="SSF88946">
    <property type="entry name" value="Sigma2 domain of RNA polymerase sigma factors"/>
    <property type="match status" value="1"/>
</dbReference>
<feature type="domain" description="RNA polymerase sigma-70 region 2" evidence="6">
    <location>
        <begin position="14"/>
        <end position="77"/>
    </location>
</feature>
<dbReference type="PANTHER" id="PTHR30173">
    <property type="entry name" value="SIGMA 19 FACTOR"/>
    <property type="match status" value="1"/>
</dbReference>
<evidence type="ECO:0000256" key="5">
    <source>
        <dbReference type="ARBA" id="ARBA00023163"/>
    </source>
</evidence>